<keyword evidence="2" id="KW-1185">Reference proteome</keyword>
<comment type="caution">
    <text evidence="1">The sequence shown here is derived from an EMBL/GenBank/DDBJ whole genome shotgun (WGS) entry which is preliminary data.</text>
</comment>
<organism evidence="1 2">
    <name type="scientific">Thermobacillus xylanilyticus</name>
    <dbReference type="NCBI Taxonomy" id="76633"/>
    <lineage>
        <taxon>Bacteria</taxon>
        <taxon>Bacillati</taxon>
        <taxon>Bacillota</taxon>
        <taxon>Bacilli</taxon>
        <taxon>Bacillales</taxon>
        <taxon>Paenibacillaceae</taxon>
        <taxon>Thermobacillus</taxon>
    </lineage>
</organism>
<protein>
    <recommendedName>
        <fullName evidence="3">Hemerythrin-like domain-containing protein</fullName>
    </recommendedName>
</protein>
<gene>
    <name evidence="1" type="primary">txxe 379</name>
    <name evidence="1" type="ORF">TXXE_00620</name>
</gene>
<name>A0ABN7RG33_THEXY</name>
<evidence type="ECO:0000313" key="2">
    <source>
        <dbReference type="Proteomes" id="UP000681526"/>
    </source>
</evidence>
<dbReference type="EMBL" id="CAJRAY010000002">
    <property type="protein sequence ID" value="CAG5076497.1"/>
    <property type="molecule type" value="Genomic_DNA"/>
</dbReference>
<dbReference type="RefSeq" id="WP_015253497.1">
    <property type="nucleotide sequence ID" value="NZ_CAJRAY010000002.1"/>
</dbReference>
<dbReference type="Proteomes" id="UP000681526">
    <property type="component" value="Unassembled WGS sequence"/>
</dbReference>
<accession>A0ABN7RG33</accession>
<evidence type="ECO:0000313" key="1">
    <source>
        <dbReference type="EMBL" id="CAG5076497.1"/>
    </source>
</evidence>
<proteinExistence type="predicted"/>
<reference evidence="1 2" key="1">
    <citation type="submission" date="2021-04" db="EMBL/GenBank/DDBJ databases">
        <authorList>
            <person name="Rakotoarivonina H."/>
        </authorList>
    </citation>
    <scope>NUCLEOTIDE SEQUENCE [LARGE SCALE GENOMIC DNA]</scope>
    <source>
        <strain evidence="1 2">XE</strain>
    </source>
</reference>
<sequence>MKPHAHGIIDDLNAVLGHPLYPLGDAMQRLQEERSLLMEEWNELAVLSRSILRHRNSRFHEDEIRWLMEKAGDFREDLREHAAWTEKQLGPLLEQALEAAASLLDDLHAAIRLAENRLDRYLAGLANAASEPERGREIPDQLLQAGRAFDALFRLEERLLDDLWERTGSDGTG</sequence>
<evidence type="ECO:0008006" key="3">
    <source>
        <dbReference type="Google" id="ProtNLM"/>
    </source>
</evidence>